<dbReference type="EC" id="3.4.13.21" evidence="10"/>
<keyword evidence="6" id="KW-0720">Serine protease</keyword>
<evidence type="ECO:0000256" key="4">
    <source>
        <dbReference type="ARBA" id="ARBA00022670"/>
    </source>
</evidence>
<evidence type="ECO:0000256" key="8">
    <source>
        <dbReference type="ARBA" id="ARBA00050239"/>
    </source>
</evidence>
<dbReference type="GO" id="GO:0006508">
    <property type="term" value="P:proteolysis"/>
    <property type="evidence" value="ECO:0007669"/>
    <property type="project" value="UniProtKB-KW"/>
</dbReference>
<name>A0A336LIB4_CULSO</name>
<dbReference type="Gene3D" id="3.40.50.880">
    <property type="match status" value="1"/>
</dbReference>
<evidence type="ECO:0000256" key="1">
    <source>
        <dbReference type="ARBA" id="ARBA00004496"/>
    </source>
</evidence>
<dbReference type="Pfam" id="PF03575">
    <property type="entry name" value="Peptidase_S51"/>
    <property type="match status" value="1"/>
</dbReference>
<comment type="catalytic activity">
    <reaction evidence="8">
        <text>Dipeptidase E catalyzes the hydrolysis of dipeptides Asp-|-Xaa. It does not act on peptides with N-terminal Glu, Asn or Gln, nor does it cleave isoaspartyl peptides.</text>
        <dbReference type="EC" id="3.4.13.21"/>
    </reaction>
</comment>
<proteinExistence type="inferred from homology"/>
<gene>
    <name evidence="13" type="primary">CSON003331</name>
</gene>
<evidence type="ECO:0000256" key="5">
    <source>
        <dbReference type="ARBA" id="ARBA00022801"/>
    </source>
</evidence>
<dbReference type="GO" id="GO:0016805">
    <property type="term" value="F:dipeptidase activity"/>
    <property type="evidence" value="ECO:0007669"/>
    <property type="project" value="UniProtKB-KW"/>
</dbReference>
<dbReference type="PANTHER" id="PTHR20842">
    <property type="entry name" value="PROTEASE S51 ALPHA-ASPARTYL DIPEPTIDASE"/>
    <property type="match status" value="1"/>
</dbReference>
<evidence type="ECO:0000256" key="10">
    <source>
        <dbReference type="ARBA" id="ARBA00066675"/>
    </source>
</evidence>
<evidence type="ECO:0000256" key="9">
    <source>
        <dbReference type="ARBA" id="ARBA00058347"/>
    </source>
</evidence>
<dbReference type="InterPro" id="IPR029062">
    <property type="entry name" value="Class_I_gatase-like"/>
</dbReference>
<evidence type="ECO:0000256" key="7">
    <source>
        <dbReference type="ARBA" id="ARBA00022997"/>
    </source>
</evidence>
<sequence length="243" mass="27549">MASRQILLMSSSNLHGHAYLQHAKNDLINFFNKNNVTQILFIPYALKNYDEYTAKVATVLEDWGYRVEGIHTKKNPIEAVTNAQSIYIGGGNTFLLLKTLYEKNLVDLIHRRVVNEGVPYVGSSAGTNVATHSICTTNDMPIVYPPSFNALNLVPFNINPHYLDPDSNGKHKGETREQRIEEFHHFNENAVVGLREGTALYIDGDKITLKGFYNARLFQKGKKPMEYPPESDLSFLLFNNRTE</sequence>
<dbReference type="CDD" id="cd03146">
    <property type="entry name" value="GAT1_Peptidase_E"/>
    <property type="match status" value="1"/>
</dbReference>
<dbReference type="NCBIfam" id="NF003642">
    <property type="entry name" value="PRK05282.1"/>
    <property type="match status" value="1"/>
</dbReference>
<evidence type="ECO:0000256" key="3">
    <source>
        <dbReference type="ARBA" id="ARBA00022490"/>
    </source>
</evidence>
<dbReference type="SUPFAM" id="SSF52317">
    <property type="entry name" value="Class I glutamine amidotransferase-like"/>
    <property type="match status" value="1"/>
</dbReference>
<dbReference type="FunFam" id="3.40.50.880:FF:000007">
    <property type="entry name" value="Peptidase E"/>
    <property type="match status" value="1"/>
</dbReference>
<comment type="similarity">
    <text evidence="2">Belongs to the peptidase S51 family.</text>
</comment>
<dbReference type="EMBL" id="UFQT01000015">
    <property type="protein sequence ID" value="SSX17772.1"/>
    <property type="molecule type" value="Genomic_DNA"/>
</dbReference>
<accession>A0A336LIB4</accession>
<dbReference type="GO" id="GO:0008236">
    <property type="term" value="F:serine-type peptidase activity"/>
    <property type="evidence" value="ECO:0007669"/>
    <property type="project" value="UniProtKB-KW"/>
</dbReference>
<dbReference type="PANTHER" id="PTHR20842:SF0">
    <property type="entry name" value="ALPHA-ASPARTYL DIPEPTIDASE"/>
    <property type="match status" value="1"/>
</dbReference>
<evidence type="ECO:0000256" key="2">
    <source>
        <dbReference type="ARBA" id="ARBA00006534"/>
    </source>
</evidence>
<keyword evidence="5" id="KW-0378">Hydrolase</keyword>
<dbReference type="VEuPathDB" id="VectorBase:CSON003331"/>
<evidence type="ECO:0000313" key="13">
    <source>
        <dbReference type="EMBL" id="SSX17772.1"/>
    </source>
</evidence>
<protein>
    <recommendedName>
        <fullName evidence="10">dipeptidase E</fullName>
        <ecNumber evidence="10">3.4.13.21</ecNumber>
    </recommendedName>
    <alternativeName>
        <fullName evidence="11">Asp-specific dipeptidase</fullName>
    </alternativeName>
</protein>
<dbReference type="AlphaFoldDB" id="A0A336LIB4"/>
<comment type="function">
    <text evidence="9">Hydrolyzes dipeptides containing N-terminal aspartate residues.</text>
</comment>
<dbReference type="InterPro" id="IPR005320">
    <property type="entry name" value="Peptidase_S51"/>
</dbReference>
<organism evidence="13">
    <name type="scientific">Culicoides sonorensis</name>
    <name type="common">Biting midge</name>
    <dbReference type="NCBI Taxonomy" id="179676"/>
    <lineage>
        <taxon>Eukaryota</taxon>
        <taxon>Metazoa</taxon>
        <taxon>Ecdysozoa</taxon>
        <taxon>Arthropoda</taxon>
        <taxon>Hexapoda</taxon>
        <taxon>Insecta</taxon>
        <taxon>Pterygota</taxon>
        <taxon>Neoptera</taxon>
        <taxon>Endopterygota</taxon>
        <taxon>Diptera</taxon>
        <taxon>Nematocera</taxon>
        <taxon>Chironomoidea</taxon>
        <taxon>Ceratopogonidae</taxon>
        <taxon>Ceratopogoninae</taxon>
        <taxon>Culicoides</taxon>
        <taxon>Monoculicoides</taxon>
    </lineage>
</organism>
<evidence type="ECO:0000313" key="12">
    <source>
        <dbReference type="EMBL" id="SSW97386.1"/>
    </source>
</evidence>
<keyword evidence="4" id="KW-0645">Protease</keyword>
<dbReference type="GO" id="GO:0005737">
    <property type="term" value="C:cytoplasm"/>
    <property type="evidence" value="ECO:0007669"/>
    <property type="project" value="UniProtKB-SubCell"/>
</dbReference>
<reference evidence="13" key="2">
    <citation type="submission" date="2018-07" db="EMBL/GenBank/DDBJ databases">
        <authorList>
            <person name="Quirk P.G."/>
            <person name="Krulwich T.A."/>
        </authorList>
    </citation>
    <scope>NUCLEOTIDE SEQUENCE</scope>
</reference>
<keyword evidence="7" id="KW-0224">Dipeptidase</keyword>
<evidence type="ECO:0000256" key="6">
    <source>
        <dbReference type="ARBA" id="ARBA00022825"/>
    </source>
</evidence>
<evidence type="ECO:0000256" key="11">
    <source>
        <dbReference type="ARBA" id="ARBA00075877"/>
    </source>
</evidence>
<reference evidence="12" key="1">
    <citation type="submission" date="2018-04" db="EMBL/GenBank/DDBJ databases">
        <authorList>
            <person name="Go L.Y."/>
            <person name="Mitchell J.A."/>
        </authorList>
    </citation>
    <scope>NUCLEOTIDE SEQUENCE</scope>
    <source>
        <tissue evidence="12">Whole organism</tissue>
    </source>
</reference>
<dbReference type="OMA" id="PWGYAVE"/>
<keyword evidence="3" id="KW-0963">Cytoplasm</keyword>
<dbReference type="EMBL" id="UFQS01000015">
    <property type="protein sequence ID" value="SSW97386.1"/>
    <property type="molecule type" value="Genomic_DNA"/>
</dbReference>
<comment type="subcellular location">
    <subcellularLocation>
        <location evidence="1">Cytoplasm</location>
    </subcellularLocation>
</comment>